<sequence length="195" mass="22256">MRRFYQLLIVILLLTTFKLSAQDTRHFNSLTTGIGFGYSEGKQESGFGLVYEIGYQRSFGRSNRFRFNPNLQYGGFLPFATTDMPDQLYRLSTLALDLHYDLARFQSLSLVTTPGIFGSYSRGLTGTGGMNGISSSEYFQSFYFGGKFSLGIRISKPNKRLAYEIRPLNIHFGSKYFLYNSIMFKVHIKLDSLEN</sequence>
<accession>A0A1L7I7C6</accession>
<dbReference type="Proteomes" id="UP000186230">
    <property type="component" value="Chromosome"/>
</dbReference>
<dbReference type="RefSeq" id="WP_083645174.1">
    <property type="nucleotide sequence ID" value="NZ_AMRU01000015.1"/>
</dbReference>
<dbReference type="STRING" id="1229726.GRFL_2787"/>
<protein>
    <submittedName>
        <fullName evidence="1">Uncharacterized protein</fullName>
    </submittedName>
</protein>
<proteinExistence type="predicted"/>
<reference evidence="1 2" key="1">
    <citation type="submission" date="2016-07" db="EMBL/GenBank/DDBJ databases">
        <title>Multi-omics approach to identify versatile polysaccharide utilization systems of a marine flavobacterium Gramella flava.</title>
        <authorList>
            <person name="Tang K."/>
        </authorList>
    </citation>
    <scope>NUCLEOTIDE SEQUENCE [LARGE SCALE GENOMIC DNA]</scope>
    <source>
        <strain evidence="1 2">JLT2011</strain>
    </source>
</reference>
<name>A0A1L7I7C6_9FLAO</name>
<dbReference type="EMBL" id="CP016359">
    <property type="protein sequence ID" value="APU69511.1"/>
    <property type="molecule type" value="Genomic_DNA"/>
</dbReference>
<gene>
    <name evidence="1" type="ORF">GRFL_2787</name>
</gene>
<dbReference type="OrthoDB" id="1354859at2"/>
<keyword evidence="2" id="KW-1185">Reference proteome</keyword>
<evidence type="ECO:0000313" key="2">
    <source>
        <dbReference type="Proteomes" id="UP000186230"/>
    </source>
</evidence>
<organism evidence="1 2">
    <name type="scientific">Christiangramia flava JLT2011</name>
    <dbReference type="NCBI Taxonomy" id="1229726"/>
    <lineage>
        <taxon>Bacteria</taxon>
        <taxon>Pseudomonadati</taxon>
        <taxon>Bacteroidota</taxon>
        <taxon>Flavobacteriia</taxon>
        <taxon>Flavobacteriales</taxon>
        <taxon>Flavobacteriaceae</taxon>
        <taxon>Christiangramia</taxon>
    </lineage>
</organism>
<dbReference type="KEGG" id="gfl:GRFL_2787"/>
<dbReference type="AlphaFoldDB" id="A0A1L7I7C6"/>
<evidence type="ECO:0000313" key="1">
    <source>
        <dbReference type="EMBL" id="APU69511.1"/>
    </source>
</evidence>